<proteinExistence type="predicted"/>
<evidence type="ECO:0000313" key="2">
    <source>
        <dbReference type="EMBL" id="CAB9528492.1"/>
    </source>
</evidence>
<feature type="compositionally biased region" description="Polar residues" evidence="1">
    <location>
        <begin position="106"/>
        <end position="115"/>
    </location>
</feature>
<feature type="region of interest" description="Disordered" evidence="1">
    <location>
        <begin position="96"/>
        <end position="123"/>
    </location>
</feature>
<gene>
    <name evidence="2" type="ORF">SEMRO_2241_G320340.1</name>
</gene>
<accession>A0A9N8HWQ3</accession>
<dbReference type="InterPro" id="IPR027417">
    <property type="entry name" value="P-loop_NTPase"/>
</dbReference>
<protein>
    <recommendedName>
        <fullName evidence="4">Sulfotransferase</fullName>
    </recommendedName>
</protein>
<dbReference type="AlphaFoldDB" id="A0A9N8HWQ3"/>
<dbReference type="SUPFAM" id="SSF52540">
    <property type="entry name" value="P-loop containing nucleoside triphosphate hydrolases"/>
    <property type="match status" value="1"/>
</dbReference>
<sequence>MSPNNSIGGSGNTANNKPRRHYVGLCLQASMVGLLIAASVANRGLWESSSSSPIPTNSLKLESTTTTVTTRLHHQANQGQTATSESATIFSAEEAKEHYQYHDSHSSPSKGQTTVSSDSDSSQSSLLSLKEAKEFLMQGARERTKKELVHQQEEEKQDSSNNNNNNNNKKKRDFVLPPLESLISNNNNNNRQPKILADVQFLLDFAVVGFGKCGTTTLLQWLQQTNSNSTTSTQSVQVRAPSYEAQFLVNRRPTQLVRKLYQFAVEEQELQQTQDARILKGFKNPSDIRRPHSRALLTKYWPDTPLIVTVRHPVQWMVSIYNYFKIEKGRHKATIEAAQIVDRGGRDHEGNTHHYVSTAKGEFHAILATLGKTALTETQEWNLLSPWLDPATTRDDILEQRLPNPIFFMELQQLADTNVTRARQFRNDLEHFLGLPRDHLPPALHVRPNTQHIKSKNADKLEALKLDICASENAPILQEMMDISRAASQWLRHYFIVSPGVTVSSPDYMHELLKGWMISPCPNDENDNQEEQPFVRGYKPPLL</sequence>
<evidence type="ECO:0000256" key="1">
    <source>
        <dbReference type="SAM" id="MobiDB-lite"/>
    </source>
</evidence>
<feature type="region of interest" description="Disordered" evidence="1">
    <location>
        <begin position="143"/>
        <end position="172"/>
    </location>
</feature>
<comment type="caution">
    <text evidence="2">The sequence shown here is derived from an EMBL/GenBank/DDBJ whole genome shotgun (WGS) entry which is preliminary data.</text>
</comment>
<name>A0A9N8HWQ3_9STRA</name>
<evidence type="ECO:0000313" key="3">
    <source>
        <dbReference type="Proteomes" id="UP001153069"/>
    </source>
</evidence>
<dbReference type="Proteomes" id="UP001153069">
    <property type="component" value="Unassembled WGS sequence"/>
</dbReference>
<evidence type="ECO:0008006" key="4">
    <source>
        <dbReference type="Google" id="ProtNLM"/>
    </source>
</evidence>
<feature type="compositionally biased region" description="Basic and acidic residues" evidence="1">
    <location>
        <begin position="96"/>
        <end position="105"/>
    </location>
</feature>
<feature type="region of interest" description="Disordered" evidence="1">
    <location>
        <begin position="523"/>
        <end position="543"/>
    </location>
</feature>
<keyword evidence="3" id="KW-1185">Reference proteome</keyword>
<dbReference type="EMBL" id="CAICTM010002239">
    <property type="protein sequence ID" value="CAB9528492.1"/>
    <property type="molecule type" value="Genomic_DNA"/>
</dbReference>
<dbReference type="OrthoDB" id="48512at2759"/>
<dbReference type="Gene3D" id="3.40.50.300">
    <property type="entry name" value="P-loop containing nucleotide triphosphate hydrolases"/>
    <property type="match status" value="1"/>
</dbReference>
<reference evidence="2" key="1">
    <citation type="submission" date="2020-06" db="EMBL/GenBank/DDBJ databases">
        <authorList>
            <consortium name="Plant Systems Biology data submission"/>
        </authorList>
    </citation>
    <scope>NUCLEOTIDE SEQUENCE</scope>
    <source>
        <strain evidence="2">D6</strain>
    </source>
</reference>
<feature type="compositionally biased region" description="Basic and acidic residues" evidence="1">
    <location>
        <begin position="143"/>
        <end position="158"/>
    </location>
</feature>
<organism evidence="2 3">
    <name type="scientific">Seminavis robusta</name>
    <dbReference type="NCBI Taxonomy" id="568900"/>
    <lineage>
        <taxon>Eukaryota</taxon>
        <taxon>Sar</taxon>
        <taxon>Stramenopiles</taxon>
        <taxon>Ochrophyta</taxon>
        <taxon>Bacillariophyta</taxon>
        <taxon>Bacillariophyceae</taxon>
        <taxon>Bacillariophycidae</taxon>
        <taxon>Naviculales</taxon>
        <taxon>Naviculaceae</taxon>
        <taxon>Seminavis</taxon>
    </lineage>
</organism>